<dbReference type="EMBL" id="CM046392">
    <property type="protein sequence ID" value="KAI8555388.1"/>
    <property type="molecule type" value="Genomic_DNA"/>
</dbReference>
<sequence>MVLLFLFLSFNQSYVPVSFYSWGNNTIWESSPLTADLEWKEIVEPVMKSNTEATDGSDIEINESALVWHHHDSDPTSLGIVGSFDMSIGYKLLEPIPVQQLALVWHHDGADPTS</sequence>
<gene>
    <name evidence="1" type="ORF">RHMOL_Rhmol05G0170700</name>
</gene>
<protein>
    <submittedName>
        <fullName evidence="1">Uncharacterized protein</fullName>
    </submittedName>
</protein>
<proteinExistence type="predicted"/>
<accession>A0ACC0NS12</accession>
<evidence type="ECO:0000313" key="1">
    <source>
        <dbReference type="EMBL" id="KAI8555388.1"/>
    </source>
</evidence>
<evidence type="ECO:0000313" key="2">
    <source>
        <dbReference type="Proteomes" id="UP001062846"/>
    </source>
</evidence>
<dbReference type="Proteomes" id="UP001062846">
    <property type="component" value="Chromosome 5"/>
</dbReference>
<keyword evidence="2" id="KW-1185">Reference proteome</keyword>
<comment type="caution">
    <text evidence="1">The sequence shown here is derived from an EMBL/GenBank/DDBJ whole genome shotgun (WGS) entry which is preliminary data.</text>
</comment>
<organism evidence="1 2">
    <name type="scientific">Rhododendron molle</name>
    <name type="common">Chinese azalea</name>
    <name type="synonym">Azalea mollis</name>
    <dbReference type="NCBI Taxonomy" id="49168"/>
    <lineage>
        <taxon>Eukaryota</taxon>
        <taxon>Viridiplantae</taxon>
        <taxon>Streptophyta</taxon>
        <taxon>Embryophyta</taxon>
        <taxon>Tracheophyta</taxon>
        <taxon>Spermatophyta</taxon>
        <taxon>Magnoliopsida</taxon>
        <taxon>eudicotyledons</taxon>
        <taxon>Gunneridae</taxon>
        <taxon>Pentapetalae</taxon>
        <taxon>asterids</taxon>
        <taxon>Ericales</taxon>
        <taxon>Ericaceae</taxon>
        <taxon>Ericoideae</taxon>
        <taxon>Rhodoreae</taxon>
        <taxon>Rhododendron</taxon>
    </lineage>
</organism>
<reference evidence="1" key="1">
    <citation type="submission" date="2022-02" db="EMBL/GenBank/DDBJ databases">
        <title>Plant Genome Project.</title>
        <authorList>
            <person name="Zhang R.-G."/>
        </authorList>
    </citation>
    <scope>NUCLEOTIDE SEQUENCE</scope>
    <source>
        <strain evidence="1">AT1</strain>
    </source>
</reference>
<name>A0ACC0NS12_RHOML</name>